<feature type="region of interest" description="Disordered" evidence="1">
    <location>
        <begin position="1103"/>
        <end position="1187"/>
    </location>
</feature>
<reference evidence="3" key="1">
    <citation type="journal article" date="2019" name="Int. J. Syst. Evol. Microbiol.">
        <title>The Global Catalogue of Microorganisms (GCM) 10K type strain sequencing project: providing services to taxonomists for standard genome sequencing and annotation.</title>
        <authorList>
            <consortium name="The Broad Institute Genomics Platform"/>
            <consortium name="The Broad Institute Genome Sequencing Center for Infectious Disease"/>
            <person name="Wu L."/>
            <person name="Ma J."/>
        </authorList>
    </citation>
    <scope>NUCLEOTIDE SEQUENCE [LARGE SCALE GENOMIC DNA]</scope>
    <source>
        <strain evidence="3">KCTC 12848</strain>
    </source>
</reference>
<feature type="compositionally biased region" description="Pro residues" evidence="1">
    <location>
        <begin position="3815"/>
        <end position="3839"/>
    </location>
</feature>
<feature type="compositionally biased region" description="Low complexity" evidence="1">
    <location>
        <begin position="1172"/>
        <end position="1185"/>
    </location>
</feature>
<gene>
    <name evidence="2" type="ORF">ACFPFM_28550</name>
</gene>
<feature type="compositionally biased region" description="Pro residues" evidence="1">
    <location>
        <begin position="1512"/>
        <end position="1584"/>
    </location>
</feature>
<feature type="compositionally biased region" description="Pro residues" evidence="1">
    <location>
        <begin position="1124"/>
        <end position="1171"/>
    </location>
</feature>
<dbReference type="SUPFAM" id="SSF53448">
    <property type="entry name" value="Nucleotide-diphospho-sugar transferases"/>
    <property type="match status" value="1"/>
</dbReference>
<dbReference type="Gene3D" id="3.90.550.20">
    <property type="match status" value="1"/>
</dbReference>
<protein>
    <submittedName>
        <fullName evidence="2">Glycosyltransferase</fullName>
    </submittedName>
</protein>
<feature type="region of interest" description="Disordered" evidence="1">
    <location>
        <begin position="1900"/>
        <end position="1945"/>
    </location>
</feature>
<keyword evidence="3" id="KW-1185">Reference proteome</keyword>
<feature type="compositionally biased region" description="Basic and acidic residues" evidence="1">
    <location>
        <begin position="3741"/>
        <end position="3751"/>
    </location>
</feature>
<dbReference type="PANTHER" id="PTHR24216:SF65">
    <property type="entry name" value="PAXILLIN-LIKE PROTEIN 1"/>
    <property type="match status" value="1"/>
</dbReference>
<feature type="region of interest" description="Disordered" evidence="1">
    <location>
        <begin position="3740"/>
        <end position="3773"/>
    </location>
</feature>
<evidence type="ECO:0000313" key="2">
    <source>
        <dbReference type="EMBL" id="MFC5057685.1"/>
    </source>
</evidence>
<comment type="caution">
    <text evidence="2">The sequence shown here is derived from an EMBL/GenBank/DDBJ whole genome shotgun (WGS) entry which is preliminary data.</text>
</comment>
<feature type="region of interest" description="Disordered" evidence="1">
    <location>
        <begin position="2553"/>
        <end position="2573"/>
    </location>
</feature>
<feature type="compositionally biased region" description="Pro residues" evidence="1">
    <location>
        <begin position="722"/>
        <end position="734"/>
    </location>
</feature>
<feature type="region of interest" description="Disordered" evidence="1">
    <location>
        <begin position="1053"/>
        <end position="1072"/>
    </location>
</feature>
<evidence type="ECO:0000313" key="3">
    <source>
        <dbReference type="Proteomes" id="UP001595833"/>
    </source>
</evidence>
<feature type="compositionally biased region" description="Pro residues" evidence="1">
    <location>
        <begin position="422"/>
        <end position="440"/>
    </location>
</feature>
<dbReference type="Proteomes" id="UP001595833">
    <property type="component" value="Unassembled WGS sequence"/>
</dbReference>
<feature type="compositionally biased region" description="Pro residues" evidence="1">
    <location>
        <begin position="780"/>
        <end position="792"/>
    </location>
</feature>
<evidence type="ECO:0000256" key="1">
    <source>
        <dbReference type="SAM" id="MobiDB-lite"/>
    </source>
</evidence>
<organism evidence="2 3">
    <name type="scientific">Saccharothrix xinjiangensis</name>
    <dbReference type="NCBI Taxonomy" id="204798"/>
    <lineage>
        <taxon>Bacteria</taxon>
        <taxon>Bacillati</taxon>
        <taxon>Actinomycetota</taxon>
        <taxon>Actinomycetes</taxon>
        <taxon>Pseudonocardiales</taxon>
        <taxon>Pseudonocardiaceae</taxon>
        <taxon>Saccharothrix</taxon>
    </lineage>
</organism>
<name>A0ABV9Y7V3_9PSEU</name>
<dbReference type="RefSeq" id="WP_344035974.1">
    <property type="nucleotide sequence ID" value="NZ_BAAAKE010000004.1"/>
</dbReference>
<sequence length="4004" mass="420968">MAPVLRPNADLAAVDVDTLKQHITQAVADGKPYRARVLLNRLAGSDRHAELSAHFDQEVAANPGPPAVDVPKQVNFVWFGATPKDGAVQNMVDWAAKAQETNGDWQITLWTDKGAGKWDPAVVKQLRDAGVRINTDTKGMVKQLSRDVESRSDTPNPTLYDIYKKAQSDKVGAYNLASDIARYSVLVQQGGVYADVDIRPGTVSLADMGDVRMNQGDVPLFAPRLRDEKSIRDELGLDADTEITPQHVTDAANGRYGKGSLNNNFVVAPPNSDFLRAFADTIPQKYSSLKATLPPANFNAELKNYAADISGPTVLNDSPVAFMRPTDGLMGRYSMHAFDMGFQPSGTGPLRPLVQPADFSALFDPEIKDQWSGLEWVTELSSDQLDTPNQPSSSRPGPPPPDGGHPGPGADPAPRGGTDPSGAPPAQDPWTPPGTAPGTPPGRAGDVAADESWRHSTASTAPWFDPKGPQPSTAWDEARDKAFVRTVDTEVADVQRSSTPGKIDSLTGIIRHDVRRMEVAPGTWVKEYTLNVHLKPGDGISQSDVDAVRQRAAAGVDDLMNKGYRLPSGDQFHARVHFVTDPAQAHTTVNVTKSPEADQLNWSKDSSANVLAHEVGHYFGLPDEYKEAPGPDARIFNSDGKPLPAGHTRSNLVVDDDGLMGFEVYGDPSIKPRHLWQIERTTDSQVMVPDTDHTTLSDPASPHQAPPPRPPEYGANPNVRPTGPPAPPPPPPLPTTTQPTTTQATQAPPPPPPPQGVAAQPGTPAPPPPPGLPGFGTPAPSGPPAPPPPGGLLPPSSAAPAAPFSTQRDTDLKDGVLGKLPEHITPAPLDIAGVRVDIGQVQAGFDALFGTLRDNYGITTAPVVNPDLVVRLDQQTFAKHFAVQQELDAALKTQDRGDSDITVDQLNGQGIDPQQVRDEILAPEFLTGLNNNDPATVARLDTLLDQVVQAKVGPNGSVDTQRANLVQSTLTNPARAINGHVLLNTDHLNDLATDPARKADAIRHLLTHEFMHVHSVGSDQTFAHQAGKGGVYNQNINPDEATTELLARRITDALSEREGRPPQYNDFPDGTQRYQSNIDALNREFDKKRGKWDPFNAPNTFQGMLNDYFGANDPAGPSRTRSAPTPPPPPPAPPGFQAPPPPPPGLPGFQAPPPPGAPPAPGGPPAPPPAPGAQTTAPATPAGPFSARRDEALTNGVLSRLPDPLTPTSTRLTIADVQVDVGHVQAGFDALFSTLGDLHGVTKVPTVDPDLVVQLDQQTFAKHFAVQQELDAALKTSDRSDSDITVDQLSTRGIDPRQVRDEILAPDFLRRLNDNDPDTVARLDTLLDQVVQAKVGPNGDVDAQRAGLVQSTLTNPARAINGHILLNTDHLNDLTTDPTRKADAIRHLLTHEFMHLNSVGSEQTFAHQAGKGGVYNEYLNPDEATTELLARRVTDALSERLGQAPQYNQFPDGAQRYQPNVDALNNEFDKTRSRWDPFNAPSTFQTMIDEYFGGAERTAPAGEPGSARSRPAPTPPPPPPGPPGFQAPPPPPPGLPGFQAPPPGLPGFQAPPPGLPGFQAPPPGLPGFQAPPPPGAPPAPPPAPGAQTTAGPAVPFSTQRDTDLKDGVLTRLPQDITPAPLTIAGVRVDIGQVKAGFDALSGALRDSHGVSVTPNVDPDLVVQLDQQTFAKHFAVQQELDAALKTHDRGDGDITVDQLNTQNIDPRQVRDEILAPEFLTGLNNNDPATVARLDTLLDQVVQAKVGPNGDVDTQRAGLVQSTLTNPARAINGHVLLNTDHLNDLTTDPARKADAIRHLLTHEFMHVHSVGSDQTFAHQAGKGGVYNQNLNPDEATTELLARRITDALSERLGQTPQYNQFPDGTQRYQSNIDALNREFDKKRGKWDPFNAHNTFQGMLNDYFGADNSAGPSRTRPAPPAPDTTTRGPDSGIRTRPAPRLPFSRPTPNPVIPLATIAPAAPPQVLPTRALPDFFQRNQALGSISPVDVRGAAKVAGAVNGIAPADAARVEAAITSDFESFLGHGRNFQVKVGGQWFEANVRATMLPPADPGAAITTPTTNTKVDMTAQGGTSTSTTNTLATANDIGAAATAGTAVGPYGSLGGKAQLATPATAVTSSTSGVDQRIIRSGEHSTRAEVPVSYQVTLTDAHGNARPPITVAGDAAGPVGVTLQVPDDLSTIVGSNPALAANPNPPPGDWGARIEHPVPEAVAVTDPAKAFTDVAAKLHPSITKVGAPGRTALQTFLSPSAIRDNLGAMLTGWVTSPDLVSPHASKGAAVRMHATLRTAELVGVHESAQLRLHEATSSSTGITATTKSGFDVTGGFGGNVGVPGAVAGQVGATASYSARTAQSSNAGTNTANRTGIQLKGQTGLYKVTADVQVRTPSGDDVTIPVTTYVRLGTPEAAALNLPVPEGTPVGVARPTAQPRWAPPYLDGAIAAGNVKVGDFEPASRVQPQVEAALRNVKGFADFLPNWNDPGANPRSSRGKGFADVSRQLANQRKLNQLSPTSLKSNMDSLMGPGVSVQLKNSDATTNTYVNITVKAKVRNPVHLGQADARNVRGSSSSGPKLDSATATTKGWSAGVEGKVVIPTKTGVAAVTPAPQVGVKYNQARTTKNVGGPAVNSTALNVGSPNAQVFAGDVEFEVEITTFTRPRSWVQRVTPGKPGQHAPAPRVVARTVGAPVDPAARNNPEVLPLVHGKVNLWVSDGSAMKTDPSGFRPGDPVVTRLTGAPTVKDLLTTRSGTPSPEFLHVEAVANTGALLDEAINVINRAANGDSALTVPGTEARNQVDRMFSPESIKANLRKLVETGMQEQGLRYDRRITDRTGSVGMTVELGNAKLVSISDDTGTENAVTGGYKAGDAKSVSRSVDVTGGVNVSIKPLATPPPAGEPTPASGAGGVAVVGKYTPWSASKTEAREISGSVDRNVVTPPAARTVLVQLDANVTIVSESRAGNVLHGGTPRAEGSTVALPKSVFVRVSEDVARELGVLPDVKPDVPPPAFPTLAPPRTLAVGEPGSLGLSAVERVPDLGGVVNDLVADVNRKTGKRFGDPLVPDSVLKDSMNNLQRLVDFSSPTSVKAMIDSALDGGVPLLVHQPGTFGKDSFQVTLRAKTGAPRFDRVVNDGVDLEHTVAGAEKVTAGQGRDKGWGVGVKAPGLAQPGSANPNVTGTAGVIAAANFNHVQSSSLTDATTRQFGHLRAGSGPAAKYTVPVEFELVVEKGSEVVATRTSPPQDMVVRLHADNQKVDGGGTPNQPYMAAAIKRGAEHGTPEAARAWQAAGDPVALPPSASVESLRGAKDLRDAALRALAEAGANPGLTGKGSGPLNTLLSTLSSENLQASLPGMLDGPLDVPGLHEAALAFGQHADVKVYAKLVNPRLGALSDGVNLENPRSTVSTTSGEAKISENADVSVGFATGSAAVKQHDDPKDTINFTTGGVEARHASEDSQVVAGGATDNKVNNLKPQGRTGLVGVDVEYRVVVTIGGRTGVVDLAVPGSASVRLPGPEAETVLGREFDPELTTAQDGVKAAAKAWRDAEVAVDAARHDAQDTINEVAPEVAKADDAITGARTALEDAIGVHVAETGKVDGLGADVAGARDAVAEAEGRVRDLSGRTPDLEVAALAANNALRDRSNDVADSADAVADVEDRLWTARDRLAAADDALLSARDAEVDGARKARDGVRSEVDALALELAEAKERHEANLEARQDAAKTADEADKALTATNDALRRAREDYTAANDRLTAADGDLRDQKKAVRDATNARNEAQKQHDALITSRDAQRDRIRAAEVELNARRGEADARQQAWWDAKRVVDQRIETFNTPPPPPAPVVAPPVPDTAPPPPAPQPQEHGTHAPAPPAHVEEALRHLRLTANDMLPTAPPPTPGSLYAAVAQVADIPPATLRRDVVTASIGHAEQVATFSATHPMRKSHLYGALLENLNWALQDPAENAMAGNARDLAGRLVATHLGANVVIHLPGVPQPLRLPPFTGPVRPEVHVDLVVVNGVATYRAR</sequence>
<feature type="compositionally biased region" description="Low complexity" evidence="1">
    <location>
        <begin position="735"/>
        <end position="746"/>
    </location>
</feature>
<dbReference type="SUPFAM" id="SSF55486">
    <property type="entry name" value="Metalloproteases ('zincins'), catalytic domain"/>
    <property type="match status" value="1"/>
</dbReference>
<feature type="region of interest" description="Disordered" evidence="1">
    <location>
        <begin position="1495"/>
        <end position="1601"/>
    </location>
</feature>
<proteinExistence type="predicted"/>
<feature type="compositionally biased region" description="Low complexity" evidence="1">
    <location>
        <begin position="793"/>
        <end position="806"/>
    </location>
</feature>
<feature type="compositionally biased region" description="Polar residues" evidence="1">
    <location>
        <begin position="2557"/>
        <end position="2573"/>
    </location>
</feature>
<dbReference type="EMBL" id="JBHSJB010000028">
    <property type="protein sequence ID" value="MFC5057685.1"/>
    <property type="molecule type" value="Genomic_DNA"/>
</dbReference>
<dbReference type="Pfam" id="PF04488">
    <property type="entry name" value="Gly_transf_sug"/>
    <property type="match status" value="1"/>
</dbReference>
<feature type="compositionally biased region" description="Pro residues" evidence="1">
    <location>
        <begin position="763"/>
        <end position="772"/>
    </location>
</feature>
<accession>A0ABV9Y7V3</accession>
<dbReference type="PANTHER" id="PTHR24216">
    <property type="entry name" value="PAXILLIN-RELATED"/>
    <property type="match status" value="1"/>
</dbReference>
<feature type="region of interest" description="Disordered" evidence="1">
    <location>
        <begin position="683"/>
        <end position="813"/>
    </location>
</feature>
<feature type="region of interest" description="Disordered" evidence="1">
    <location>
        <begin position="382"/>
        <end position="477"/>
    </location>
</feature>
<dbReference type="InterPro" id="IPR007577">
    <property type="entry name" value="GlycoTrfase_DXD_sugar-bd_CS"/>
</dbReference>
<feature type="region of interest" description="Disordered" evidence="1">
    <location>
        <begin position="3811"/>
        <end position="3849"/>
    </location>
</feature>
<feature type="compositionally biased region" description="Low complexity" evidence="1">
    <location>
        <begin position="408"/>
        <end position="420"/>
    </location>
</feature>
<dbReference type="InterPro" id="IPR029044">
    <property type="entry name" value="Nucleotide-diphossugar_trans"/>
</dbReference>